<sequence length="60" mass="7028">TVMNANRACRQQTQWYMAPYTTRRKLIEEVIERYAMPYSEKSMLTSLFKIPSSPSEGHSL</sequence>
<proteinExistence type="predicted"/>
<protein>
    <submittedName>
        <fullName evidence="1">Uncharacterized protein</fullName>
    </submittedName>
</protein>
<reference evidence="1 2" key="1">
    <citation type="submission" date="2018-08" db="EMBL/GenBank/DDBJ databases">
        <title>Aphanomyces genome sequencing and annotation.</title>
        <authorList>
            <person name="Minardi D."/>
            <person name="Oidtmann B."/>
            <person name="Van Der Giezen M."/>
            <person name="Studholme D.J."/>
        </authorList>
    </citation>
    <scope>NUCLEOTIDE SEQUENCE [LARGE SCALE GENOMIC DNA]</scope>
    <source>
        <strain evidence="1 2">FDL457</strain>
    </source>
</reference>
<dbReference type="EMBL" id="QUTF01027355">
    <property type="protein sequence ID" value="RHY80288.1"/>
    <property type="molecule type" value="Genomic_DNA"/>
</dbReference>
<evidence type="ECO:0000313" key="2">
    <source>
        <dbReference type="Proteomes" id="UP000286510"/>
    </source>
</evidence>
<dbReference type="Proteomes" id="UP000286510">
    <property type="component" value="Unassembled WGS sequence"/>
</dbReference>
<comment type="caution">
    <text evidence="1">The sequence shown here is derived from an EMBL/GenBank/DDBJ whole genome shotgun (WGS) entry which is preliminary data.</text>
</comment>
<feature type="non-terminal residue" evidence="1">
    <location>
        <position position="1"/>
    </location>
</feature>
<accession>A0A418CI25</accession>
<dbReference type="AlphaFoldDB" id="A0A418CI25"/>
<name>A0A418CI25_APHAT</name>
<evidence type="ECO:0000313" key="1">
    <source>
        <dbReference type="EMBL" id="RHY80288.1"/>
    </source>
</evidence>
<gene>
    <name evidence="1" type="ORF">DYB26_015205</name>
</gene>
<organism evidence="1 2">
    <name type="scientific">Aphanomyces astaci</name>
    <name type="common">Crayfish plague agent</name>
    <dbReference type="NCBI Taxonomy" id="112090"/>
    <lineage>
        <taxon>Eukaryota</taxon>
        <taxon>Sar</taxon>
        <taxon>Stramenopiles</taxon>
        <taxon>Oomycota</taxon>
        <taxon>Saprolegniomycetes</taxon>
        <taxon>Saprolegniales</taxon>
        <taxon>Verrucalvaceae</taxon>
        <taxon>Aphanomyces</taxon>
    </lineage>
</organism>